<dbReference type="RefSeq" id="WP_015883736.1">
    <property type="nucleotide sequence ID" value="NC_012669.1"/>
</dbReference>
<dbReference type="InterPro" id="IPR013078">
    <property type="entry name" value="His_Pase_superF_clade-1"/>
</dbReference>
<proteinExistence type="predicted"/>
<accession>C5C188</accession>
<dbReference type="KEGG" id="bcv:Bcav_3255"/>
<dbReference type="Proteomes" id="UP000007962">
    <property type="component" value="Chromosome"/>
</dbReference>
<dbReference type="CDD" id="cd07067">
    <property type="entry name" value="HP_PGM_like"/>
    <property type="match status" value="1"/>
</dbReference>
<keyword evidence="2" id="KW-1185">Reference proteome</keyword>
<dbReference type="GO" id="GO:0005737">
    <property type="term" value="C:cytoplasm"/>
    <property type="evidence" value="ECO:0007669"/>
    <property type="project" value="TreeGrafter"/>
</dbReference>
<dbReference type="AlphaFoldDB" id="C5C188"/>
<evidence type="ECO:0000313" key="1">
    <source>
        <dbReference type="EMBL" id="ACQ81498.1"/>
    </source>
</evidence>
<protein>
    <submittedName>
        <fullName evidence="1">Phosphoglycerate mutase</fullName>
    </submittedName>
</protein>
<dbReference type="GO" id="GO:0016791">
    <property type="term" value="F:phosphatase activity"/>
    <property type="evidence" value="ECO:0007669"/>
    <property type="project" value="TreeGrafter"/>
</dbReference>
<dbReference type="eggNOG" id="COG0406">
    <property type="taxonomic scope" value="Bacteria"/>
</dbReference>
<dbReference type="Gene3D" id="3.40.50.1240">
    <property type="entry name" value="Phosphoglycerate mutase-like"/>
    <property type="match status" value="1"/>
</dbReference>
<evidence type="ECO:0000313" key="2">
    <source>
        <dbReference type="Proteomes" id="UP000007962"/>
    </source>
</evidence>
<dbReference type="Pfam" id="PF00300">
    <property type="entry name" value="His_Phos_1"/>
    <property type="match status" value="1"/>
</dbReference>
<reference evidence="1 2" key="1">
    <citation type="journal article" date="2009" name="Stand. Genomic Sci.">
        <title>Complete genome sequence of Beutenbergia cavernae type strain (HKI 0122).</title>
        <authorList>
            <person name="Land M."/>
            <person name="Pukall R."/>
            <person name="Abt B."/>
            <person name="Goker M."/>
            <person name="Rohde M."/>
            <person name="Glavina Del Rio T."/>
            <person name="Tice H."/>
            <person name="Copeland A."/>
            <person name="Cheng J.F."/>
            <person name="Lucas S."/>
            <person name="Chen F."/>
            <person name="Nolan M."/>
            <person name="Bruce D."/>
            <person name="Goodwin L."/>
            <person name="Pitluck S."/>
            <person name="Ivanova N."/>
            <person name="Mavromatis K."/>
            <person name="Ovchinnikova G."/>
            <person name="Pati A."/>
            <person name="Chen A."/>
            <person name="Palaniappan K."/>
            <person name="Hauser L."/>
            <person name="Chang Y.J."/>
            <person name="Jefferies C.C."/>
            <person name="Saunders E."/>
            <person name="Brettin T."/>
            <person name="Detter J.C."/>
            <person name="Han C."/>
            <person name="Chain P."/>
            <person name="Bristow J."/>
            <person name="Eisen J.A."/>
            <person name="Markowitz V."/>
            <person name="Hugenholtz P."/>
            <person name="Kyrpides N.C."/>
            <person name="Klenk H.P."/>
            <person name="Lapidus A."/>
        </authorList>
    </citation>
    <scope>NUCLEOTIDE SEQUENCE [LARGE SCALE GENOMIC DNA]</scope>
    <source>
        <strain evidence="2">ATCC BAA-8 / DSM 12333 / NBRC 16432</strain>
    </source>
</reference>
<dbReference type="OrthoDB" id="3215466at2"/>
<gene>
    <name evidence="1" type="ordered locus">Bcav_3255</name>
</gene>
<dbReference type="SMART" id="SM00855">
    <property type="entry name" value="PGAM"/>
    <property type="match status" value="1"/>
</dbReference>
<dbReference type="InterPro" id="IPR050275">
    <property type="entry name" value="PGM_Phosphatase"/>
</dbReference>
<dbReference type="SMR" id="C5C188"/>
<dbReference type="PANTHER" id="PTHR48100">
    <property type="entry name" value="BROAD-SPECIFICITY PHOSPHATASE YOR283W-RELATED"/>
    <property type="match status" value="1"/>
</dbReference>
<dbReference type="EMBL" id="CP001618">
    <property type="protein sequence ID" value="ACQ81498.1"/>
    <property type="molecule type" value="Genomic_DNA"/>
</dbReference>
<name>C5C188_BEUC1</name>
<dbReference type="SUPFAM" id="SSF53254">
    <property type="entry name" value="Phosphoglycerate mutase-like"/>
    <property type="match status" value="1"/>
</dbReference>
<dbReference type="STRING" id="471853.Bcav_3255"/>
<sequence length="215" mass="23673">MPRTIVHLVRHGEVHNPDGVLYGRLPTYRLSERGQAMARRVAERLVADPRADVVTVVSSPLQRAQETAAPIAAEYGLDVRSDDRLIEAGNRLEGMRLGQGMRGVLRWEVLRHAGNPFRPSWGEPYVEQKQRMFAAIDDARRRAAGHEAVLVSHQSPIWITRLAIAGRPLWHDLRARQCALASVTSLTFDGATLVAHDYAEPAADLIGATAQVPGA</sequence>
<dbReference type="HOGENOM" id="CLU_033323_5_1_11"/>
<dbReference type="InterPro" id="IPR029033">
    <property type="entry name" value="His_PPase_superfam"/>
</dbReference>
<organism evidence="1 2">
    <name type="scientific">Beutenbergia cavernae (strain ATCC BAA-8 / DSM 12333 / CCUG 43141 / JCM 11478 / NBRC 16432 / NCIMB 13614 / HKI 0122)</name>
    <dbReference type="NCBI Taxonomy" id="471853"/>
    <lineage>
        <taxon>Bacteria</taxon>
        <taxon>Bacillati</taxon>
        <taxon>Actinomycetota</taxon>
        <taxon>Actinomycetes</taxon>
        <taxon>Micrococcales</taxon>
        <taxon>Beutenbergiaceae</taxon>
        <taxon>Beutenbergia</taxon>
    </lineage>
</organism>
<dbReference type="PANTHER" id="PTHR48100:SF51">
    <property type="entry name" value="PHOSPHOGLYCERATE MUTASE"/>
    <property type="match status" value="1"/>
</dbReference>